<comment type="caution">
    <text evidence="6">The sequence shown here is derived from an EMBL/GenBank/DDBJ whole genome shotgun (WGS) entry which is preliminary data.</text>
</comment>
<dbReference type="EMBL" id="CAWUHD010000041">
    <property type="protein sequence ID" value="CAK7221609.1"/>
    <property type="molecule type" value="Genomic_DNA"/>
</dbReference>
<dbReference type="PANTHER" id="PTHR24305">
    <property type="entry name" value="CYTOCHROME P450"/>
    <property type="match status" value="1"/>
</dbReference>
<comment type="similarity">
    <text evidence="5">Belongs to the cytochrome P450 family.</text>
</comment>
<dbReference type="InterPro" id="IPR050121">
    <property type="entry name" value="Cytochrome_P450_monoxygenase"/>
</dbReference>
<evidence type="ECO:0000313" key="6">
    <source>
        <dbReference type="EMBL" id="CAK7221609.1"/>
    </source>
</evidence>
<comment type="cofactor">
    <cofactor evidence="1">
        <name>heme</name>
        <dbReference type="ChEBI" id="CHEBI:30413"/>
    </cofactor>
</comment>
<keyword evidence="7" id="KW-1185">Reference proteome</keyword>
<evidence type="ECO:0000256" key="3">
    <source>
        <dbReference type="ARBA" id="ARBA00022723"/>
    </source>
</evidence>
<evidence type="ECO:0000256" key="2">
    <source>
        <dbReference type="ARBA" id="ARBA00022617"/>
    </source>
</evidence>
<dbReference type="SUPFAM" id="SSF48264">
    <property type="entry name" value="Cytochrome P450"/>
    <property type="match status" value="1"/>
</dbReference>
<dbReference type="PRINTS" id="PR00385">
    <property type="entry name" value="P450"/>
</dbReference>
<sequence length="431" mass="48706">MPSSKDRFYSVLAGSHYHLADVVDKPEHARKRKMMAAAYALKNLEEWEHKVADKMVRFLRAADTVCTAPLPMGQTHPDVADLAFDYRSYTNFFTLDAIADIGLSELLGFLDAGDDECDAEDRTDGSLRRVKFREALYATARAQSEIVWAYDWYKFNVWLSKLLSPRYFSRLWKLNENWNDIVYHRATKRLSRYDKGEKLSDFFQVLMEDQRSGQPHNLEWGELVAETSIMMNAGSDTTALAMANVMYLLLKNPGALCKLRAEVDAALLPDEAVAPYQKVKYLPYLRAVLDEALRVIPPTTFGLPRRTPAEGLTIGGQFVPGDTSVSISAYVAHRDASLFPEPEAFRPERWLGDEAKALQSGFIPFSTGARGCIGRNISYLEQTVLLASVVHRYELALTSPDWEPERVEGTTYQMGKMPVKIWRRDPAALGV</sequence>
<reference evidence="6 7" key="1">
    <citation type="submission" date="2024-01" db="EMBL/GenBank/DDBJ databases">
        <authorList>
            <person name="Allen C."/>
            <person name="Tagirdzhanova G."/>
        </authorList>
    </citation>
    <scope>NUCLEOTIDE SEQUENCE [LARGE SCALE GENOMIC DNA]</scope>
</reference>
<dbReference type="Pfam" id="PF00067">
    <property type="entry name" value="p450"/>
    <property type="match status" value="1"/>
</dbReference>
<dbReference type="CDD" id="cd11061">
    <property type="entry name" value="CYP67-like"/>
    <property type="match status" value="1"/>
</dbReference>
<dbReference type="Gene3D" id="1.10.630.10">
    <property type="entry name" value="Cytochrome P450"/>
    <property type="match status" value="1"/>
</dbReference>
<keyword evidence="3 5" id="KW-0479">Metal-binding</keyword>
<gene>
    <name evidence="6" type="ORF">SEUCBS140593_004624</name>
</gene>
<dbReference type="InterPro" id="IPR002401">
    <property type="entry name" value="Cyt_P450_E_grp-I"/>
</dbReference>
<evidence type="ECO:0000313" key="7">
    <source>
        <dbReference type="Proteomes" id="UP001642482"/>
    </source>
</evidence>
<evidence type="ECO:0000256" key="5">
    <source>
        <dbReference type="RuleBase" id="RU000461"/>
    </source>
</evidence>
<dbReference type="InterPro" id="IPR036396">
    <property type="entry name" value="Cyt_P450_sf"/>
</dbReference>
<protein>
    <recommendedName>
        <fullName evidence="8">Benzoate 4-monooxygenase cytochrome P450</fullName>
    </recommendedName>
</protein>
<dbReference type="InterPro" id="IPR017972">
    <property type="entry name" value="Cyt_P450_CS"/>
</dbReference>
<keyword evidence="2 5" id="KW-0349">Heme</keyword>
<evidence type="ECO:0000256" key="1">
    <source>
        <dbReference type="ARBA" id="ARBA00001971"/>
    </source>
</evidence>
<dbReference type="PRINTS" id="PR00463">
    <property type="entry name" value="EP450I"/>
</dbReference>
<evidence type="ECO:0000256" key="4">
    <source>
        <dbReference type="ARBA" id="ARBA00023004"/>
    </source>
</evidence>
<dbReference type="PANTHER" id="PTHR24305:SF172">
    <property type="entry name" value="P450, PUTATIVE (EUROFUNG)-RELATED"/>
    <property type="match status" value="1"/>
</dbReference>
<name>A0ABP0BR06_9PEZI</name>
<accession>A0ABP0BR06</accession>
<keyword evidence="5" id="KW-0503">Monooxygenase</keyword>
<organism evidence="6 7">
    <name type="scientific">Sporothrix eucalyptigena</name>
    <dbReference type="NCBI Taxonomy" id="1812306"/>
    <lineage>
        <taxon>Eukaryota</taxon>
        <taxon>Fungi</taxon>
        <taxon>Dikarya</taxon>
        <taxon>Ascomycota</taxon>
        <taxon>Pezizomycotina</taxon>
        <taxon>Sordariomycetes</taxon>
        <taxon>Sordariomycetidae</taxon>
        <taxon>Ophiostomatales</taxon>
        <taxon>Ophiostomataceae</taxon>
        <taxon>Sporothrix</taxon>
    </lineage>
</organism>
<keyword evidence="5" id="KW-0560">Oxidoreductase</keyword>
<proteinExistence type="inferred from homology"/>
<evidence type="ECO:0008006" key="8">
    <source>
        <dbReference type="Google" id="ProtNLM"/>
    </source>
</evidence>
<dbReference type="PROSITE" id="PS00086">
    <property type="entry name" value="CYTOCHROME_P450"/>
    <property type="match status" value="1"/>
</dbReference>
<dbReference type="Proteomes" id="UP001642482">
    <property type="component" value="Unassembled WGS sequence"/>
</dbReference>
<keyword evidence="4 5" id="KW-0408">Iron</keyword>
<dbReference type="InterPro" id="IPR001128">
    <property type="entry name" value="Cyt_P450"/>
</dbReference>